<dbReference type="PANTHER" id="PTHR37067:SF3">
    <property type="entry name" value="PX DOMAIN-CONTAINING PROTEIN"/>
    <property type="match status" value="1"/>
</dbReference>
<evidence type="ECO:0000313" key="1">
    <source>
        <dbReference type="EnsemblProtists" id="HpaP811767"/>
    </source>
</evidence>
<proteinExistence type="predicted"/>
<dbReference type="PANTHER" id="PTHR37067">
    <property type="entry name" value="PX DOMAIN-CONTAINING PROTEIN"/>
    <property type="match status" value="1"/>
</dbReference>
<reference evidence="2" key="1">
    <citation type="journal article" date="2010" name="Science">
        <title>Signatures of adaptation to obligate biotrophy in the Hyaloperonospora arabidopsidis genome.</title>
        <authorList>
            <person name="Baxter L."/>
            <person name="Tripathy S."/>
            <person name="Ishaque N."/>
            <person name="Boot N."/>
            <person name="Cabral A."/>
            <person name="Kemen E."/>
            <person name="Thines M."/>
            <person name="Ah-Fong A."/>
            <person name="Anderson R."/>
            <person name="Badejoko W."/>
            <person name="Bittner-Eddy P."/>
            <person name="Boore J.L."/>
            <person name="Chibucos M.C."/>
            <person name="Coates M."/>
            <person name="Dehal P."/>
            <person name="Delehaunty K."/>
            <person name="Dong S."/>
            <person name="Downton P."/>
            <person name="Dumas B."/>
            <person name="Fabro G."/>
            <person name="Fronick C."/>
            <person name="Fuerstenberg S.I."/>
            <person name="Fulton L."/>
            <person name="Gaulin E."/>
            <person name="Govers F."/>
            <person name="Hughes L."/>
            <person name="Humphray S."/>
            <person name="Jiang R.H."/>
            <person name="Judelson H."/>
            <person name="Kamoun S."/>
            <person name="Kyung K."/>
            <person name="Meijer H."/>
            <person name="Minx P."/>
            <person name="Morris P."/>
            <person name="Nelson J."/>
            <person name="Phuntumart V."/>
            <person name="Qutob D."/>
            <person name="Rehmany A."/>
            <person name="Rougon-Cardoso A."/>
            <person name="Ryden P."/>
            <person name="Torto-Alalibo T."/>
            <person name="Studholme D."/>
            <person name="Wang Y."/>
            <person name="Win J."/>
            <person name="Wood J."/>
            <person name="Clifton S.W."/>
            <person name="Rogers J."/>
            <person name="Van den Ackerveken G."/>
            <person name="Jones J.D."/>
            <person name="McDowell J.M."/>
            <person name="Beynon J."/>
            <person name="Tyler B.M."/>
        </authorList>
    </citation>
    <scope>NUCLEOTIDE SEQUENCE [LARGE SCALE GENOMIC DNA]</scope>
    <source>
        <strain evidence="2">Emoy2</strain>
    </source>
</reference>
<evidence type="ECO:0000313" key="2">
    <source>
        <dbReference type="Proteomes" id="UP000011713"/>
    </source>
</evidence>
<keyword evidence="2" id="KW-1185">Reference proteome</keyword>
<name>M4BYW9_HYAAE</name>
<reference evidence="1" key="2">
    <citation type="submission" date="2015-06" db="UniProtKB">
        <authorList>
            <consortium name="EnsemblProtists"/>
        </authorList>
    </citation>
    <scope>IDENTIFICATION</scope>
    <source>
        <strain evidence="1">Emoy2</strain>
    </source>
</reference>
<dbReference type="InParanoid" id="M4BYW9"/>
<dbReference type="EMBL" id="JH598051">
    <property type="status" value="NOT_ANNOTATED_CDS"/>
    <property type="molecule type" value="Genomic_DNA"/>
</dbReference>
<dbReference type="Proteomes" id="UP000011713">
    <property type="component" value="Unassembled WGS sequence"/>
</dbReference>
<dbReference type="EnsemblProtists" id="HpaT811767">
    <property type="protein sequence ID" value="HpaP811767"/>
    <property type="gene ID" value="HpaG811767"/>
</dbReference>
<organism evidence="1 2">
    <name type="scientific">Hyaloperonospora arabidopsidis (strain Emoy2)</name>
    <name type="common">Downy mildew agent</name>
    <name type="synonym">Peronospora arabidopsidis</name>
    <dbReference type="NCBI Taxonomy" id="559515"/>
    <lineage>
        <taxon>Eukaryota</taxon>
        <taxon>Sar</taxon>
        <taxon>Stramenopiles</taxon>
        <taxon>Oomycota</taxon>
        <taxon>Peronosporomycetes</taxon>
        <taxon>Peronosporales</taxon>
        <taxon>Peronosporaceae</taxon>
        <taxon>Hyaloperonospora</taxon>
    </lineage>
</organism>
<dbReference type="VEuPathDB" id="FungiDB:HpaG811767"/>
<sequence length="142" mass="15814">MIDYGDSEDEGAAAKKAANIVQQKVNKMKVFMQSDDASMGYTVTITHVMRFKLAIDFVAIGMSFRQVAKAIEHAKIRTSAAHLTGVNDFIVIQYVRVLVNTSLQHMADQLGLGDIAGWQRQHASRLVFLRRSPARLLRPEAV</sequence>
<protein>
    <submittedName>
        <fullName evidence="1">Uncharacterized protein</fullName>
    </submittedName>
</protein>
<dbReference type="HOGENOM" id="CLU_1819533_0_0_1"/>
<dbReference type="AlphaFoldDB" id="M4BYW9"/>
<accession>M4BYW9</accession>
<dbReference type="STRING" id="559515.M4BYW9"/>